<name>A0A540WNY3_9BACT</name>
<gene>
    <name evidence="1" type="ORF">FJV41_37975</name>
</gene>
<dbReference type="OrthoDB" id="5383172at2"/>
<evidence type="ECO:0000313" key="1">
    <source>
        <dbReference type="EMBL" id="TQF10731.1"/>
    </source>
</evidence>
<protein>
    <submittedName>
        <fullName evidence="1">Uncharacterized protein</fullName>
    </submittedName>
</protein>
<dbReference type="Proteomes" id="UP000315369">
    <property type="component" value="Unassembled WGS sequence"/>
</dbReference>
<comment type="caution">
    <text evidence="1">The sequence shown here is derived from an EMBL/GenBank/DDBJ whole genome shotgun (WGS) entry which is preliminary data.</text>
</comment>
<evidence type="ECO:0000313" key="2">
    <source>
        <dbReference type="Proteomes" id="UP000315369"/>
    </source>
</evidence>
<dbReference type="AlphaFoldDB" id="A0A540WNY3"/>
<reference evidence="1 2" key="1">
    <citation type="submission" date="2019-06" db="EMBL/GenBank/DDBJ databases">
        <authorList>
            <person name="Livingstone P."/>
            <person name="Whitworth D."/>
        </authorList>
    </citation>
    <scope>NUCLEOTIDE SEQUENCE [LARGE SCALE GENOMIC DNA]</scope>
    <source>
        <strain evidence="1 2">AM401</strain>
    </source>
</reference>
<dbReference type="EMBL" id="VIFM01000233">
    <property type="protein sequence ID" value="TQF10731.1"/>
    <property type="molecule type" value="Genomic_DNA"/>
</dbReference>
<sequence length="140" mass="14738">MLPTLLAASLLGACATAPRAVKDEGTERIENIIGRPDREEPIPEGISFVPDTSPLPEDALAALDEPAVTAEEPPPPRNTVETYLEQPSSPYSTMQLLGLCTLPRHGAFHAPHPPACTLAPGSIRFHIGPRPGGSIPGLLP</sequence>
<proteinExistence type="predicted"/>
<accession>A0A540WNY3</accession>
<organism evidence="1 2">
    <name type="scientific">Myxococcus llanfairpwllgwyngyllgogerychwyrndrobwllllantysiliogogogochensis</name>
    <dbReference type="NCBI Taxonomy" id="2590453"/>
    <lineage>
        <taxon>Bacteria</taxon>
        <taxon>Pseudomonadati</taxon>
        <taxon>Myxococcota</taxon>
        <taxon>Myxococcia</taxon>
        <taxon>Myxococcales</taxon>
        <taxon>Cystobacterineae</taxon>
        <taxon>Myxococcaceae</taxon>
        <taxon>Myxococcus</taxon>
    </lineage>
</organism>
<keyword evidence="2" id="KW-1185">Reference proteome</keyword>